<name>A0ABM8TSD1_9BURK</name>
<evidence type="ECO:0000313" key="3">
    <source>
        <dbReference type="EMBL" id="CAG2159210.1"/>
    </source>
</evidence>
<feature type="domain" description="TniQ" evidence="1">
    <location>
        <begin position="15"/>
        <end position="167"/>
    </location>
</feature>
<organism evidence="3 4">
    <name type="scientific">Cupriavidus numazuensis</name>
    <dbReference type="NCBI Taxonomy" id="221992"/>
    <lineage>
        <taxon>Bacteria</taxon>
        <taxon>Pseudomonadati</taxon>
        <taxon>Pseudomonadota</taxon>
        <taxon>Betaproteobacteria</taxon>
        <taxon>Burkholderiales</taxon>
        <taxon>Burkholderiaceae</taxon>
        <taxon>Cupriavidus</taxon>
    </lineage>
</organism>
<dbReference type="InterPro" id="IPR009492">
    <property type="entry name" value="TniQ"/>
</dbReference>
<keyword evidence="4" id="KW-1185">Reference proteome</keyword>
<reference evidence="3 4" key="1">
    <citation type="submission" date="2021-03" db="EMBL/GenBank/DDBJ databases">
        <authorList>
            <person name="Peeters C."/>
        </authorList>
    </citation>
    <scope>NUCLEOTIDE SEQUENCE [LARGE SCALE GENOMIC DNA]</scope>
    <source>
        <strain evidence="3 4">LMG 26411</strain>
    </source>
</reference>
<dbReference type="EMBL" id="CAJPVI010000056">
    <property type="protein sequence ID" value="CAG2159210.1"/>
    <property type="molecule type" value="Genomic_DNA"/>
</dbReference>
<accession>A0ABM8TSD1</accession>
<dbReference type="Pfam" id="PF15978">
    <property type="entry name" value="TnsD"/>
    <property type="match status" value="1"/>
</dbReference>
<evidence type="ECO:0008006" key="5">
    <source>
        <dbReference type="Google" id="ProtNLM"/>
    </source>
</evidence>
<protein>
    <recommendedName>
        <fullName evidence="5">Transposon Tn7 transposition protein TnsD C-termianl domain-containing protein</fullName>
    </recommendedName>
</protein>
<dbReference type="InterPro" id="IPR032750">
    <property type="entry name" value="TnsD_C"/>
</dbReference>
<gene>
    <name evidence="3" type="ORF">LMG26411_06523</name>
</gene>
<dbReference type="Pfam" id="PF06527">
    <property type="entry name" value="TniQ"/>
    <property type="match status" value="1"/>
</dbReference>
<dbReference type="Proteomes" id="UP000672657">
    <property type="component" value="Unassembled WGS sequence"/>
</dbReference>
<dbReference type="RefSeq" id="WP_211957348.1">
    <property type="nucleotide sequence ID" value="NZ_CAJPVI010000056.1"/>
</dbReference>
<comment type="caution">
    <text evidence="3">The sequence shown here is derived from an EMBL/GenBank/DDBJ whole genome shotgun (WGS) entry which is preliminary data.</text>
</comment>
<proteinExistence type="predicted"/>
<sequence length="571" mass="65554">MAWTAWATVMTLAPPKPYPDELLYSVIARYVSYLHPISRTALMKMLTGRSGLAVTDLPRYLNHTSAATFDIWALSGTELAQQLTLFPFFSWPLSDSRKNKYLERMLSNESTSVHSGLKAISSVAHPVYLRICLECYAKEIREYGEAYWHRTHQLPGLLICPIHDTALHNTSAYYHNHSTYVWNDATDVKINITSISQEFTEIEFMQATAISKLLSGMLTGELQPPNIPFGEYYLFRAFELGLSTSTNFFPLQRVSEVFFDFYSENLLTAMGISSSRSINLEYIWQRLGTARQTHPLYHALLRFLFDTIEHRNSIASQNFDVLYHCINESCRNPDHGTARVISARRKASTVVMTAKCSCGFVFDFSDVSSHDRFKPENPVIKIFSQSWINDIRSLRDEGYSIEQLSEYFSISPLVIERIIYQSSPLHLAIDERRLEDLKNEWERTLAAAGNSVTKARLNNSYLFETLNLHARDWLISFNRRPKNVSGRTFLRARATPFTHERDIEWSTRINISVQEEEIEPTIRNWISCGTLAIRAGLRLEEILAHCDLLPLTIKSLEMGVEHLNAIYNSNE</sequence>
<feature type="domain" description="Transposon Tn7 transposition protein TnsD C-terminal" evidence="2">
    <location>
        <begin position="212"/>
        <end position="555"/>
    </location>
</feature>
<evidence type="ECO:0000313" key="4">
    <source>
        <dbReference type="Proteomes" id="UP000672657"/>
    </source>
</evidence>
<evidence type="ECO:0000259" key="1">
    <source>
        <dbReference type="Pfam" id="PF06527"/>
    </source>
</evidence>
<evidence type="ECO:0000259" key="2">
    <source>
        <dbReference type="Pfam" id="PF15978"/>
    </source>
</evidence>